<dbReference type="AlphaFoldDB" id="A0A3P8RIC4"/>
<organism evidence="2 3">
    <name type="scientific">Astatotilapia calliptera</name>
    <name type="common">Eastern happy</name>
    <name type="synonym">Chromis callipterus</name>
    <dbReference type="NCBI Taxonomy" id="8154"/>
    <lineage>
        <taxon>Eukaryota</taxon>
        <taxon>Metazoa</taxon>
        <taxon>Chordata</taxon>
        <taxon>Craniata</taxon>
        <taxon>Vertebrata</taxon>
        <taxon>Euteleostomi</taxon>
        <taxon>Actinopterygii</taxon>
        <taxon>Neopterygii</taxon>
        <taxon>Teleostei</taxon>
        <taxon>Neoteleostei</taxon>
        <taxon>Acanthomorphata</taxon>
        <taxon>Ovalentaria</taxon>
        <taxon>Cichlomorphae</taxon>
        <taxon>Cichliformes</taxon>
        <taxon>Cichlidae</taxon>
        <taxon>African cichlids</taxon>
        <taxon>Pseudocrenilabrinae</taxon>
        <taxon>Haplochromini</taxon>
        <taxon>Astatotilapia</taxon>
    </lineage>
</organism>
<accession>A0A3P8RIC4</accession>
<dbReference type="RefSeq" id="XP_026015221.1">
    <property type="nucleotide sequence ID" value="XM_026159436.1"/>
</dbReference>
<dbReference type="InterPro" id="IPR032727">
    <property type="entry name" value="CLAMP"/>
</dbReference>
<evidence type="ECO:0000313" key="2">
    <source>
        <dbReference type="Ensembl" id="ENSACLP00000040711.2"/>
    </source>
</evidence>
<reference evidence="2 3" key="1">
    <citation type="submission" date="2018-05" db="EMBL/GenBank/DDBJ databases">
        <authorList>
            <person name="Datahose"/>
        </authorList>
    </citation>
    <scope>NUCLEOTIDE SEQUENCE</scope>
</reference>
<evidence type="ECO:0000313" key="3">
    <source>
        <dbReference type="Proteomes" id="UP000265100"/>
    </source>
</evidence>
<dbReference type="OMA" id="YQFVLCR"/>
<dbReference type="CTD" id="113016537"/>
<dbReference type="Ensembl" id="ENSACLT00000041667.2">
    <property type="protein sequence ID" value="ENSACLP00000040711.2"/>
    <property type="gene ID" value="ENSACLG00000027407.2"/>
</dbReference>
<keyword evidence="3" id="KW-1185">Reference proteome</keyword>
<feature type="compositionally biased region" description="Polar residues" evidence="1">
    <location>
        <begin position="260"/>
        <end position="285"/>
    </location>
</feature>
<dbReference type="Proteomes" id="UP000265100">
    <property type="component" value="Chromosome 23"/>
</dbReference>
<dbReference type="Bgee" id="ENSACLG00000027407">
    <property type="expression patterns" value="Expressed in testis"/>
</dbReference>
<reference evidence="2" key="3">
    <citation type="submission" date="2025-08" db="UniProtKB">
        <authorList>
            <consortium name="Ensembl"/>
        </authorList>
    </citation>
    <scope>IDENTIFICATION</scope>
</reference>
<evidence type="ECO:0000256" key="1">
    <source>
        <dbReference type="SAM" id="MobiDB-lite"/>
    </source>
</evidence>
<dbReference type="GeneID" id="113016537"/>
<feature type="region of interest" description="Disordered" evidence="1">
    <location>
        <begin position="258"/>
        <end position="302"/>
    </location>
</feature>
<dbReference type="PANTHER" id="PTHR28457">
    <property type="entry name" value="COILED-COIL DOMAIN-CONTAINING PROTEIN 189"/>
    <property type="match status" value="1"/>
</dbReference>
<protein>
    <submittedName>
        <fullName evidence="2">Uncharacterized protein</fullName>
    </submittedName>
</protein>
<dbReference type="GeneTree" id="ENSGT01030000234996"/>
<dbReference type="PANTHER" id="PTHR28457:SF2">
    <property type="entry name" value="SIMILAR TO 4930578I06RIK PROTEIN"/>
    <property type="match status" value="1"/>
</dbReference>
<sequence>MATELRFVFIRMDSLTESEIGQIARLQRDAGVQRLSRYFSWPEFSDERRCFHQEFVYDVVVFAADCGFSWPNVIRAAVIARDIFPRLDDPDVLNLLSLLREVLCEGLPNLTPVHRHDFTRYLTDTCITRRKLFQAVVDGAANVSVTQLHLEVQLPPTPPPLAQGVDLQEWESQQHEASLTSTLEQKENELRCLRQGSRVTVEDITLLEDKHLDKQGIVELVRAAVRATESQIVASLVQEVDLLSEILQLKLQQEALATGRHNNTSPTNTETNAKVQTAKTKTGWTASGKAEGRKSMNKPVQK</sequence>
<name>A0A3P8RIC4_ASTCA</name>
<reference evidence="2" key="4">
    <citation type="submission" date="2025-09" db="UniProtKB">
        <authorList>
            <consortium name="Ensembl"/>
        </authorList>
    </citation>
    <scope>IDENTIFICATION</scope>
</reference>
<proteinExistence type="predicted"/>
<reference evidence="3" key="2">
    <citation type="submission" date="2023-03" db="EMBL/GenBank/DDBJ databases">
        <authorList>
            <consortium name="Wellcome Sanger Institute Data Sharing"/>
        </authorList>
    </citation>
    <scope>NUCLEOTIDE SEQUENCE [LARGE SCALE GENOMIC DNA]</scope>
</reference>